<evidence type="ECO:0000313" key="3">
    <source>
        <dbReference type="Proteomes" id="UP001152533"/>
    </source>
</evidence>
<evidence type="ECO:0000259" key="1">
    <source>
        <dbReference type="PROSITE" id="PS50097"/>
    </source>
</evidence>
<reference evidence="2" key="1">
    <citation type="submission" date="2022-08" db="EMBL/GenBank/DDBJ databases">
        <authorList>
            <person name="Giroux E."/>
            <person name="Giroux E."/>
        </authorList>
    </citation>
    <scope>NUCLEOTIDE SEQUENCE</scope>
    <source>
        <strain evidence="2">H1091258</strain>
    </source>
</reference>
<dbReference type="EMBL" id="CAMGZC010002385">
    <property type="protein sequence ID" value="CAI0654816.1"/>
    <property type="molecule type" value="Genomic_DNA"/>
</dbReference>
<sequence length="281" mass="32270">MAIDNHRWLLETGEFTDFRIICADDGVEFNVHRLMLSIHSAYFARLFKSGFQETISGGSTFTDVNSQAMGQLLDFFYRGNTPWKGPDDVVMLADIWILADRLQAMSAMMEIEHRVKIKLISFHSKWIVADWKLLEMVFYHKACAESSIGYTIGEAASIVLVNRSKDPEKTDLVERQARENILLANMMLFWSSRYWKESKSFQPSTKSDQFFSSSSLFETTPTPEATRGDTTIRDRIIFEKMTKPSRIMTRYSSHVFRGSYTTLTICSGPDANADNKRKRTS</sequence>
<dbReference type="PROSITE" id="PS50097">
    <property type="entry name" value="BTB"/>
    <property type="match status" value="1"/>
</dbReference>
<name>A0A9W4S8E9_9PEZI</name>
<dbReference type="AlphaFoldDB" id="A0A9W4S8E9"/>
<dbReference type="Gene3D" id="3.30.710.10">
    <property type="entry name" value="Potassium Channel Kv1.1, Chain A"/>
    <property type="match status" value="1"/>
</dbReference>
<protein>
    <recommendedName>
        <fullName evidence="1">BTB domain-containing protein</fullName>
    </recommendedName>
</protein>
<accession>A0A9W4S8E9</accession>
<dbReference type="InterPro" id="IPR000210">
    <property type="entry name" value="BTB/POZ_dom"/>
</dbReference>
<dbReference type="Proteomes" id="UP001152533">
    <property type="component" value="Unassembled WGS sequence"/>
</dbReference>
<dbReference type="Pfam" id="PF00651">
    <property type="entry name" value="BTB"/>
    <property type="match status" value="1"/>
</dbReference>
<keyword evidence="3" id="KW-1185">Reference proteome</keyword>
<dbReference type="InterPro" id="IPR011333">
    <property type="entry name" value="SKP1/BTB/POZ_sf"/>
</dbReference>
<gene>
    <name evidence="2" type="ORF">CGXH109_LOCUS142131</name>
</gene>
<comment type="caution">
    <text evidence="2">The sequence shown here is derived from an EMBL/GenBank/DDBJ whole genome shotgun (WGS) entry which is preliminary data.</text>
</comment>
<dbReference type="CDD" id="cd18186">
    <property type="entry name" value="BTB_POZ_ZBTB_KLHL-like"/>
    <property type="match status" value="1"/>
</dbReference>
<dbReference type="SUPFAM" id="SSF54695">
    <property type="entry name" value="POZ domain"/>
    <property type="match status" value="1"/>
</dbReference>
<dbReference type="SMART" id="SM00225">
    <property type="entry name" value="BTB"/>
    <property type="match status" value="1"/>
</dbReference>
<evidence type="ECO:0000313" key="2">
    <source>
        <dbReference type="EMBL" id="CAI0654816.1"/>
    </source>
</evidence>
<organism evidence="2 3">
    <name type="scientific">Colletotrichum noveboracense</name>
    <dbReference type="NCBI Taxonomy" id="2664923"/>
    <lineage>
        <taxon>Eukaryota</taxon>
        <taxon>Fungi</taxon>
        <taxon>Dikarya</taxon>
        <taxon>Ascomycota</taxon>
        <taxon>Pezizomycotina</taxon>
        <taxon>Sordariomycetes</taxon>
        <taxon>Hypocreomycetidae</taxon>
        <taxon>Glomerellales</taxon>
        <taxon>Glomerellaceae</taxon>
        <taxon>Colletotrichum</taxon>
        <taxon>Colletotrichum gloeosporioides species complex</taxon>
    </lineage>
</organism>
<proteinExistence type="predicted"/>
<feature type="domain" description="BTB" evidence="1">
    <location>
        <begin position="16"/>
        <end position="85"/>
    </location>
</feature>